<gene>
    <name evidence="1" type="ORF">AXF42_Ash016023</name>
</gene>
<accession>A0A2I0B374</accession>
<organism evidence="1 2">
    <name type="scientific">Apostasia shenzhenica</name>
    <dbReference type="NCBI Taxonomy" id="1088818"/>
    <lineage>
        <taxon>Eukaryota</taxon>
        <taxon>Viridiplantae</taxon>
        <taxon>Streptophyta</taxon>
        <taxon>Embryophyta</taxon>
        <taxon>Tracheophyta</taxon>
        <taxon>Spermatophyta</taxon>
        <taxon>Magnoliopsida</taxon>
        <taxon>Liliopsida</taxon>
        <taxon>Asparagales</taxon>
        <taxon>Orchidaceae</taxon>
        <taxon>Apostasioideae</taxon>
        <taxon>Apostasia</taxon>
    </lineage>
</organism>
<dbReference type="EMBL" id="KZ451918">
    <property type="protein sequence ID" value="PKA62231.1"/>
    <property type="molecule type" value="Genomic_DNA"/>
</dbReference>
<dbReference type="STRING" id="1088818.A0A2I0B374"/>
<dbReference type="OrthoDB" id="1913474at2759"/>
<keyword evidence="2" id="KW-1185">Reference proteome</keyword>
<name>A0A2I0B374_9ASPA</name>
<evidence type="ECO:0000313" key="2">
    <source>
        <dbReference type="Proteomes" id="UP000236161"/>
    </source>
</evidence>
<dbReference type="PANTHER" id="PTHR35488">
    <property type="entry name" value="OS05G0358900 PROTEIN-RELATED"/>
    <property type="match status" value="1"/>
</dbReference>
<protein>
    <submittedName>
        <fullName evidence="1">Uncharacterized protein</fullName>
    </submittedName>
</protein>
<evidence type="ECO:0000313" key="1">
    <source>
        <dbReference type="EMBL" id="PKA62231.1"/>
    </source>
</evidence>
<sequence length="170" mass="19054">MASKNPIFPMPESQHYSDYGFDPQIDYFLVLEEARRRGRRTEGLRSSDALRFKLQKPISKDDRSKSKKRRQWWKYAFGLFWKRGRAASAGGSVKVSAPMYVSASASPWCSRSRSPSGPLYATECMNAARSSGPLFGDAGALPYVSLRDLTIAEDRRLSTGSSPMPIYLVT</sequence>
<reference evidence="1 2" key="1">
    <citation type="journal article" date="2017" name="Nature">
        <title>The Apostasia genome and the evolution of orchids.</title>
        <authorList>
            <person name="Zhang G.Q."/>
            <person name="Liu K.W."/>
            <person name="Li Z."/>
            <person name="Lohaus R."/>
            <person name="Hsiao Y.Y."/>
            <person name="Niu S.C."/>
            <person name="Wang J.Y."/>
            <person name="Lin Y.C."/>
            <person name="Xu Q."/>
            <person name="Chen L.J."/>
            <person name="Yoshida K."/>
            <person name="Fujiwara S."/>
            <person name="Wang Z.W."/>
            <person name="Zhang Y.Q."/>
            <person name="Mitsuda N."/>
            <person name="Wang M."/>
            <person name="Liu G.H."/>
            <person name="Pecoraro L."/>
            <person name="Huang H.X."/>
            <person name="Xiao X.J."/>
            <person name="Lin M."/>
            <person name="Wu X.Y."/>
            <person name="Wu W.L."/>
            <person name="Chen Y.Y."/>
            <person name="Chang S.B."/>
            <person name="Sakamoto S."/>
            <person name="Ohme-Takagi M."/>
            <person name="Yagi M."/>
            <person name="Zeng S.J."/>
            <person name="Shen C.Y."/>
            <person name="Yeh C.M."/>
            <person name="Luo Y.B."/>
            <person name="Tsai W.C."/>
            <person name="Van de Peer Y."/>
            <person name="Liu Z.J."/>
        </authorList>
    </citation>
    <scope>NUCLEOTIDE SEQUENCE [LARGE SCALE GENOMIC DNA]</scope>
    <source>
        <strain evidence="2">cv. Shenzhen</strain>
        <tissue evidence="1">Stem</tissue>
    </source>
</reference>
<dbReference type="Proteomes" id="UP000236161">
    <property type="component" value="Unassembled WGS sequence"/>
</dbReference>
<dbReference type="PANTHER" id="PTHR35488:SF2">
    <property type="entry name" value="OS05G0358900 PROTEIN"/>
    <property type="match status" value="1"/>
</dbReference>
<dbReference type="AlphaFoldDB" id="A0A2I0B374"/>
<proteinExistence type="predicted"/>